<dbReference type="EMBL" id="CP013290">
    <property type="protein sequence ID" value="APH01449.1"/>
    <property type="molecule type" value="Genomic_DNA"/>
</dbReference>
<keyword evidence="3" id="KW-0732">Signal</keyword>
<keyword evidence="6" id="KW-0121">Carboxypeptidase</keyword>
<name>A0A1L3MGH7_9MICO</name>
<keyword evidence="7" id="KW-1185">Reference proteome</keyword>
<dbReference type="PANTHER" id="PTHR34385">
    <property type="entry name" value="D-ALANYL-D-ALANINE CARBOXYPEPTIDASE"/>
    <property type="match status" value="1"/>
</dbReference>
<dbReference type="EMBL" id="CP062789">
    <property type="protein sequence ID" value="QOK21338.1"/>
    <property type="molecule type" value="Genomic_DNA"/>
</dbReference>
<sequence>MRSGIRRRGGATSAAIALCLATGLAASSASAEPVDPTTPVTETVEPTTAPTTEPTDDGTAADPSTAWSVDESSPVGDANDTPLSSGDLEDQIAEADRLTADLVKNNKDIAAAVKSLKSYSTKANSLLQKKAKARDEYTAAKSEADTAQRELDKYRNRLAKGRKDLRSWAFDTYTQAGGYSDTMTMIGTLTDGSKTSGDSAGDLSYLTDERIRTVDLVREDTVTKASLTKKKDKALKKAASAKRRADRAKERADAVLKERKSELESLRRKHAEELKEAGPIVNALISQPDDRAQGASDRLTSALKELGQDVSQFEGSKPCSTNMGTYPNGQIPPSGLCPLLGGPGESLRPDAAAAFNAMSKAYQRDTGHLLCITDSYRSYAEQVVTKQQRGGWAATPGRSNHGLGKALDLCGGVNSFGHPAHAWMQQNAPLYGWFHPSWAAAGGSLPEPWHWEYAG</sequence>
<feature type="coiled-coil region" evidence="1">
    <location>
        <begin position="224"/>
        <end position="276"/>
    </location>
</feature>
<evidence type="ECO:0000256" key="1">
    <source>
        <dbReference type="SAM" id="Coils"/>
    </source>
</evidence>
<dbReference type="InterPro" id="IPR052179">
    <property type="entry name" value="DD-CPase-like"/>
</dbReference>
<feature type="compositionally biased region" description="Low complexity" evidence="2">
    <location>
        <begin position="27"/>
        <end position="63"/>
    </location>
</feature>
<keyword evidence="6" id="KW-0378">Hydrolase</keyword>
<feature type="chain" id="PRO_5033277387" evidence="3">
    <location>
        <begin position="32"/>
        <end position="455"/>
    </location>
</feature>
<protein>
    <submittedName>
        <fullName evidence="6">D-alanyl-D-alanine carboxypeptidase family protein</fullName>
    </submittedName>
</protein>
<keyword evidence="1" id="KW-0175">Coiled coil</keyword>
<dbReference type="InterPro" id="IPR003709">
    <property type="entry name" value="VanY-like_core_dom"/>
</dbReference>
<dbReference type="RefSeq" id="WP_072624600.1">
    <property type="nucleotide sequence ID" value="NZ_CP013290.1"/>
</dbReference>
<organism evidence="5 7">
    <name type="scientific">Janibacter indicus</name>
    <dbReference type="NCBI Taxonomy" id="857417"/>
    <lineage>
        <taxon>Bacteria</taxon>
        <taxon>Bacillati</taxon>
        <taxon>Actinomycetota</taxon>
        <taxon>Actinomycetes</taxon>
        <taxon>Micrococcales</taxon>
        <taxon>Intrasporangiaceae</taxon>
        <taxon>Janibacter</taxon>
    </lineage>
</organism>
<feature type="signal peptide" evidence="3">
    <location>
        <begin position="1"/>
        <end position="31"/>
    </location>
</feature>
<evidence type="ECO:0000256" key="3">
    <source>
        <dbReference type="SAM" id="SignalP"/>
    </source>
</evidence>
<evidence type="ECO:0000313" key="5">
    <source>
        <dbReference type="EMBL" id="APH01449.1"/>
    </source>
</evidence>
<feature type="domain" description="D-alanyl-D-alanine carboxypeptidase-like core" evidence="4">
    <location>
        <begin position="345"/>
        <end position="455"/>
    </location>
</feature>
<feature type="coiled-coil region" evidence="1">
    <location>
        <begin position="116"/>
        <end position="164"/>
    </location>
</feature>
<reference evidence="6 8" key="2">
    <citation type="submission" date="2020-10" db="EMBL/GenBank/DDBJ databases">
        <title>Janibacter indicus TT2 genome sequence.</title>
        <authorList>
            <person name="Lee K."/>
            <person name="Ganzorig M."/>
        </authorList>
    </citation>
    <scope>NUCLEOTIDE SEQUENCE [LARGE SCALE GENOMIC DNA]</scope>
    <source>
        <strain evidence="6 8">TT2</strain>
    </source>
</reference>
<accession>A0A1L3MGH7</accession>
<evidence type="ECO:0000259" key="4">
    <source>
        <dbReference type="Pfam" id="PF02557"/>
    </source>
</evidence>
<dbReference type="PANTHER" id="PTHR34385:SF1">
    <property type="entry name" value="PEPTIDOGLYCAN L-ALANYL-D-GLUTAMATE ENDOPEPTIDASE CWLK"/>
    <property type="match status" value="1"/>
</dbReference>
<proteinExistence type="predicted"/>
<dbReference type="Proteomes" id="UP000182938">
    <property type="component" value="Chromosome"/>
</dbReference>
<dbReference type="GO" id="GO:0004180">
    <property type="term" value="F:carboxypeptidase activity"/>
    <property type="evidence" value="ECO:0007669"/>
    <property type="project" value="UniProtKB-KW"/>
</dbReference>
<dbReference type="Pfam" id="PF02557">
    <property type="entry name" value="VanY"/>
    <property type="match status" value="1"/>
</dbReference>
<gene>
    <name evidence="5" type="ORF">ASJ30_07785</name>
    <name evidence="6" type="ORF">IGS73_09025</name>
</gene>
<reference evidence="5 7" key="1">
    <citation type="submission" date="2015-11" db="EMBL/GenBank/DDBJ databases">
        <authorList>
            <person name="Zhang Y."/>
            <person name="Guo Z."/>
        </authorList>
    </citation>
    <scope>NUCLEOTIDE SEQUENCE [LARGE SCALE GENOMIC DNA]</scope>
    <source>
        <strain evidence="5 7">YFY001</strain>
    </source>
</reference>
<dbReference type="GO" id="GO:0006508">
    <property type="term" value="P:proteolysis"/>
    <property type="evidence" value="ECO:0007669"/>
    <property type="project" value="InterPro"/>
</dbReference>
<feature type="region of interest" description="Disordered" evidence="2">
    <location>
        <begin position="27"/>
        <end position="86"/>
    </location>
</feature>
<dbReference type="SUPFAM" id="SSF55166">
    <property type="entry name" value="Hedgehog/DD-peptidase"/>
    <property type="match status" value="1"/>
</dbReference>
<dbReference type="CDD" id="cd14814">
    <property type="entry name" value="Peptidase_M15"/>
    <property type="match status" value="1"/>
</dbReference>
<evidence type="ECO:0000313" key="8">
    <source>
        <dbReference type="Proteomes" id="UP000593998"/>
    </source>
</evidence>
<dbReference type="KEGG" id="jte:ASJ30_07785"/>
<dbReference type="Proteomes" id="UP000593998">
    <property type="component" value="Chromosome"/>
</dbReference>
<dbReference type="InterPro" id="IPR009045">
    <property type="entry name" value="Zn_M74/Hedgehog-like"/>
</dbReference>
<keyword evidence="6" id="KW-0645">Protease</keyword>
<dbReference type="AlphaFoldDB" id="A0A1L3MGH7"/>
<dbReference type="Gene3D" id="3.30.1380.10">
    <property type="match status" value="1"/>
</dbReference>
<evidence type="ECO:0000313" key="7">
    <source>
        <dbReference type="Proteomes" id="UP000182938"/>
    </source>
</evidence>
<evidence type="ECO:0000313" key="6">
    <source>
        <dbReference type="EMBL" id="QOK21338.1"/>
    </source>
</evidence>
<evidence type="ECO:0000256" key="2">
    <source>
        <dbReference type="SAM" id="MobiDB-lite"/>
    </source>
</evidence>